<evidence type="ECO:0000313" key="2">
    <source>
        <dbReference type="Proteomes" id="UP000831390"/>
    </source>
</evidence>
<dbReference type="Proteomes" id="UP000831390">
    <property type="component" value="Chromosome"/>
</dbReference>
<dbReference type="EMBL" id="CP094534">
    <property type="protein sequence ID" value="UOE35687.1"/>
    <property type="molecule type" value="Genomic_DNA"/>
</dbReference>
<reference evidence="1 2" key="1">
    <citation type="submission" date="2022-03" db="EMBL/GenBank/DDBJ databases">
        <title>Hymenobactersp. isolated from the air.</title>
        <authorList>
            <person name="Won M."/>
            <person name="Kwon S.-W."/>
        </authorList>
    </citation>
    <scope>NUCLEOTIDE SEQUENCE [LARGE SCALE GENOMIC DNA]</scope>
    <source>
        <strain evidence="1 2">KACC 22596</strain>
    </source>
</reference>
<dbReference type="RefSeq" id="WP_243518211.1">
    <property type="nucleotide sequence ID" value="NZ_CP094534.1"/>
</dbReference>
<accession>A0ABY4BBL6</accession>
<gene>
    <name evidence="1" type="ORF">MTP16_08555</name>
</gene>
<organism evidence="1 2">
    <name type="scientific">Hymenobacter monticola</name>
    <dbReference type="NCBI Taxonomy" id="1705399"/>
    <lineage>
        <taxon>Bacteria</taxon>
        <taxon>Pseudomonadati</taxon>
        <taxon>Bacteroidota</taxon>
        <taxon>Cytophagia</taxon>
        <taxon>Cytophagales</taxon>
        <taxon>Hymenobacteraceae</taxon>
        <taxon>Hymenobacter</taxon>
    </lineage>
</organism>
<name>A0ABY4BBL6_9BACT</name>
<keyword evidence="2" id="KW-1185">Reference proteome</keyword>
<proteinExistence type="predicted"/>
<sequence>MAKVKNNIVTQGLSGTLGGQLVFRQTSRGTVVSVAPQAPSGPPTAGQTAQRERFQQAVIYAKGQSQDPAVQAEYADEARAQDISVYNVLLRDFMQAPSIGDVDLSQYTGKVGDLIAITATDDHAVQSVHVKIENSDGSLVEEGDAQQQADPNQWLYTATARNASLAGDKITVSATDNPGHSVSKTRTL</sequence>
<evidence type="ECO:0000313" key="1">
    <source>
        <dbReference type="EMBL" id="UOE35687.1"/>
    </source>
</evidence>
<protein>
    <submittedName>
        <fullName evidence="1">Uncharacterized protein</fullName>
    </submittedName>
</protein>